<protein>
    <submittedName>
        <fullName evidence="1">Uncharacterized protein</fullName>
    </submittedName>
</protein>
<dbReference type="SUPFAM" id="SSF48403">
    <property type="entry name" value="Ankyrin repeat"/>
    <property type="match status" value="1"/>
</dbReference>
<dbReference type="Proteomes" id="UP000288805">
    <property type="component" value="Unassembled WGS sequence"/>
</dbReference>
<comment type="caution">
    <text evidence="1">The sequence shown here is derived from an EMBL/GenBank/DDBJ whole genome shotgun (WGS) entry which is preliminary data.</text>
</comment>
<evidence type="ECO:0000313" key="2">
    <source>
        <dbReference type="Proteomes" id="UP000288805"/>
    </source>
</evidence>
<name>A0A438ID95_VITVI</name>
<reference evidence="1 2" key="1">
    <citation type="journal article" date="2018" name="PLoS Genet.">
        <title>Population sequencing reveals clonal diversity and ancestral inbreeding in the grapevine cultivar Chardonnay.</title>
        <authorList>
            <person name="Roach M.J."/>
            <person name="Johnson D.L."/>
            <person name="Bohlmann J."/>
            <person name="van Vuuren H.J."/>
            <person name="Jones S.J."/>
            <person name="Pretorius I.S."/>
            <person name="Schmidt S.A."/>
            <person name="Borneman A.R."/>
        </authorList>
    </citation>
    <scope>NUCLEOTIDE SEQUENCE [LARGE SCALE GENOMIC DNA]</scope>
    <source>
        <strain evidence="2">cv. Chardonnay</strain>
        <tissue evidence="1">Leaf</tissue>
    </source>
</reference>
<gene>
    <name evidence="1" type="ORF">CK203_029924</name>
</gene>
<dbReference type="Gene3D" id="1.25.40.20">
    <property type="entry name" value="Ankyrin repeat-containing domain"/>
    <property type="match status" value="1"/>
</dbReference>
<proteinExistence type="predicted"/>
<organism evidence="1 2">
    <name type="scientific">Vitis vinifera</name>
    <name type="common">Grape</name>
    <dbReference type="NCBI Taxonomy" id="29760"/>
    <lineage>
        <taxon>Eukaryota</taxon>
        <taxon>Viridiplantae</taxon>
        <taxon>Streptophyta</taxon>
        <taxon>Embryophyta</taxon>
        <taxon>Tracheophyta</taxon>
        <taxon>Spermatophyta</taxon>
        <taxon>Magnoliopsida</taxon>
        <taxon>eudicotyledons</taxon>
        <taxon>Gunneridae</taxon>
        <taxon>Pentapetalae</taxon>
        <taxon>rosids</taxon>
        <taxon>Vitales</taxon>
        <taxon>Vitaceae</taxon>
        <taxon>Viteae</taxon>
        <taxon>Vitis</taxon>
    </lineage>
</organism>
<sequence>MVEALLSEDTPASLLTENSKHETPLTMQLDLAMFMVVKFLIDWATESTDVETGGIQQVLRMRNMEGNMPLHEAVRNGHHVYCACIGGNK</sequence>
<dbReference type="EMBL" id="QGNW01000119">
    <property type="protein sequence ID" value="RVW94691.1"/>
    <property type="molecule type" value="Genomic_DNA"/>
</dbReference>
<evidence type="ECO:0000313" key="1">
    <source>
        <dbReference type="EMBL" id="RVW94691.1"/>
    </source>
</evidence>
<dbReference type="AlphaFoldDB" id="A0A438ID95"/>
<accession>A0A438ID95</accession>
<dbReference type="InterPro" id="IPR036770">
    <property type="entry name" value="Ankyrin_rpt-contain_sf"/>
</dbReference>